<dbReference type="AlphaFoldDB" id="A0A543HI47"/>
<evidence type="ECO:0000256" key="6">
    <source>
        <dbReference type="SAM" id="Phobius"/>
    </source>
</evidence>
<keyword evidence="3 6" id="KW-0812">Transmembrane</keyword>
<evidence type="ECO:0000256" key="5">
    <source>
        <dbReference type="ARBA" id="ARBA00023136"/>
    </source>
</evidence>
<evidence type="ECO:0000256" key="4">
    <source>
        <dbReference type="ARBA" id="ARBA00022989"/>
    </source>
</evidence>
<feature type="transmembrane region" description="Helical" evidence="6">
    <location>
        <begin position="108"/>
        <end position="127"/>
    </location>
</feature>
<evidence type="ECO:0000313" key="7">
    <source>
        <dbReference type="EMBL" id="TQM57990.1"/>
    </source>
</evidence>
<keyword evidence="5 6" id="KW-0472">Membrane</keyword>
<feature type="transmembrane region" description="Helical" evidence="6">
    <location>
        <begin position="50"/>
        <end position="72"/>
    </location>
</feature>
<keyword evidence="4 6" id="KW-1133">Transmembrane helix</keyword>
<reference evidence="7 8" key="1">
    <citation type="submission" date="2019-06" db="EMBL/GenBank/DDBJ databases">
        <title>Genome sequencing of plant associated microbes to promote plant fitness in Sorghum bicolor and Oryza sativa.</title>
        <authorList>
            <person name="Coleman-Derr D."/>
        </authorList>
    </citation>
    <scope>NUCLEOTIDE SEQUENCE [LARGE SCALE GENOMIC DNA]</scope>
    <source>
        <strain evidence="7 8">KV-663</strain>
    </source>
</reference>
<feature type="transmembrane region" description="Helical" evidence="6">
    <location>
        <begin position="184"/>
        <end position="205"/>
    </location>
</feature>
<dbReference type="Pfam" id="PF03631">
    <property type="entry name" value="Virul_fac_BrkB"/>
    <property type="match status" value="1"/>
</dbReference>
<organism evidence="7 8">
    <name type="scientific">Humibacillus xanthopallidus</name>
    <dbReference type="NCBI Taxonomy" id="412689"/>
    <lineage>
        <taxon>Bacteria</taxon>
        <taxon>Bacillati</taxon>
        <taxon>Actinomycetota</taxon>
        <taxon>Actinomycetes</taxon>
        <taxon>Micrococcales</taxon>
        <taxon>Intrasporangiaceae</taxon>
        <taxon>Humibacillus</taxon>
    </lineage>
</organism>
<evidence type="ECO:0000256" key="1">
    <source>
        <dbReference type="ARBA" id="ARBA00004651"/>
    </source>
</evidence>
<evidence type="ECO:0000256" key="2">
    <source>
        <dbReference type="ARBA" id="ARBA00022475"/>
    </source>
</evidence>
<dbReference type="PANTHER" id="PTHR30213">
    <property type="entry name" value="INNER MEMBRANE PROTEIN YHJD"/>
    <property type="match status" value="1"/>
</dbReference>
<keyword evidence="8" id="KW-1185">Reference proteome</keyword>
<feature type="transmembrane region" description="Helical" evidence="6">
    <location>
        <begin position="148"/>
        <end position="172"/>
    </location>
</feature>
<keyword evidence="2" id="KW-1003">Cell membrane</keyword>
<dbReference type="Proteomes" id="UP000316747">
    <property type="component" value="Unassembled WGS sequence"/>
</dbReference>
<dbReference type="GO" id="GO:0005886">
    <property type="term" value="C:plasma membrane"/>
    <property type="evidence" value="ECO:0007669"/>
    <property type="project" value="UniProtKB-SubCell"/>
</dbReference>
<comment type="subcellular location">
    <subcellularLocation>
        <location evidence="1">Cell membrane</location>
        <topology evidence="1">Multi-pass membrane protein</topology>
    </subcellularLocation>
</comment>
<protein>
    <submittedName>
        <fullName evidence="7">Uncharacterized BrkB/YihY/UPF0761 family membrane protein</fullName>
    </submittedName>
</protein>
<proteinExistence type="predicted"/>
<dbReference type="PANTHER" id="PTHR30213:SF1">
    <property type="entry name" value="INNER MEMBRANE PROTEIN YHJD"/>
    <property type="match status" value="1"/>
</dbReference>
<dbReference type="RefSeq" id="WP_221629325.1">
    <property type="nucleotide sequence ID" value="NZ_VFPM01000003.1"/>
</dbReference>
<dbReference type="InterPro" id="IPR017039">
    <property type="entry name" value="Virul_fac_BrkB"/>
</dbReference>
<gene>
    <name evidence="7" type="ORF">FBY41_3346</name>
</gene>
<feature type="transmembrane region" description="Helical" evidence="6">
    <location>
        <begin position="217"/>
        <end position="241"/>
    </location>
</feature>
<name>A0A543HI47_9MICO</name>
<evidence type="ECO:0000256" key="3">
    <source>
        <dbReference type="ARBA" id="ARBA00022692"/>
    </source>
</evidence>
<comment type="caution">
    <text evidence="7">The sequence shown here is derived from an EMBL/GenBank/DDBJ whole genome shotgun (WGS) entry which is preliminary data.</text>
</comment>
<evidence type="ECO:0000313" key="8">
    <source>
        <dbReference type="Proteomes" id="UP000316747"/>
    </source>
</evidence>
<dbReference type="EMBL" id="VFPM01000003">
    <property type="protein sequence ID" value="TQM57990.1"/>
    <property type="molecule type" value="Genomic_DNA"/>
</dbReference>
<feature type="transmembrane region" description="Helical" evidence="6">
    <location>
        <begin position="247"/>
        <end position="272"/>
    </location>
</feature>
<sequence>MPTGASSIGARMLAWADTVQQRHGMLGFPYAVVKKYGDDAGGRQAALITYYGFLSIFPLLLVAVAVLSWALANHPALRTEMVEALVPPALQDTVNAALVAMPTSGLPLAVGIIGLLFSATGVVRSAYETLNHVAAVPLRSRFGFVARYARIVLMLIVVLTGGLLVAALTVAAGALPDIGQLQRLAAGASSALVVFGVLLAAGRVLVARPVSWRSSWLAAVTGAVTVALVLSVGARLLALLVTKSGPVYGSFATVAGIFALLYVVSQTLLYAAETAVVRSSRLWPRALDTSRPTPADIRALTRLATEQERLVDERITVQLKGPGE</sequence>
<accession>A0A543HI47</accession>